<dbReference type="EMBL" id="BAAAVT010000028">
    <property type="protein sequence ID" value="GAA3076022.1"/>
    <property type="molecule type" value="Genomic_DNA"/>
</dbReference>
<dbReference type="InterPro" id="IPR021315">
    <property type="entry name" value="Gap/Sap"/>
</dbReference>
<organism evidence="3 4">
    <name type="scientific">Nesterenkonia aethiopica</name>
    <dbReference type="NCBI Taxonomy" id="269144"/>
    <lineage>
        <taxon>Bacteria</taxon>
        <taxon>Bacillati</taxon>
        <taxon>Actinomycetota</taxon>
        <taxon>Actinomycetes</taxon>
        <taxon>Micrococcales</taxon>
        <taxon>Micrococcaceae</taxon>
        <taxon>Nesterenkonia</taxon>
    </lineage>
</organism>
<keyword evidence="2" id="KW-1133">Transmembrane helix</keyword>
<feature type="compositionally biased region" description="Low complexity" evidence="1">
    <location>
        <begin position="180"/>
        <end position="207"/>
    </location>
</feature>
<evidence type="ECO:0000313" key="3">
    <source>
        <dbReference type="EMBL" id="GAA3076022.1"/>
    </source>
</evidence>
<feature type="transmembrane region" description="Helical" evidence="2">
    <location>
        <begin position="113"/>
        <end position="132"/>
    </location>
</feature>
<feature type="transmembrane region" description="Helical" evidence="2">
    <location>
        <begin position="72"/>
        <end position="93"/>
    </location>
</feature>
<dbReference type="RefSeq" id="WP_344684103.1">
    <property type="nucleotide sequence ID" value="NZ_BAAAVT010000028.1"/>
</dbReference>
<feature type="region of interest" description="Disordered" evidence="1">
    <location>
        <begin position="169"/>
        <end position="207"/>
    </location>
</feature>
<sequence>MSTTDILMPVLDSTWSAVSLSDLSGELPTDGLGAGLWGILAVLALIDSTTFGTLLIPVWLLMAPGRLRAGRVLVYLGVVAAGYAVIGVVLLASLTFFGDGLLSWFAEVRGTPVFLLGQALLGAALLAYSFHLDPMTRAGKARKARREQARGSAGRVTRWRARVLGTEVSPAPETVTSPRAQTAAAPSSGQAGPSASESASESASASTSTSAVRPAGVGALVGLGLLAVLLEIGTVLPYLAGIGMVAATGPQWPASTVMILFYCLIMVLPALALLGGRLVAQRALQGPLEKLEGWLSRHAAGMVAWVVGGVGVLLLINALGSLDVL</sequence>
<feature type="transmembrane region" description="Helical" evidence="2">
    <location>
        <begin position="36"/>
        <end position="60"/>
    </location>
</feature>
<feature type="transmembrane region" description="Helical" evidence="2">
    <location>
        <begin position="259"/>
        <end position="279"/>
    </location>
</feature>
<protein>
    <recommendedName>
        <fullName evidence="5">Sap, sulfolipid-1-addressing protein</fullName>
    </recommendedName>
</protein>
<name>A0ABP6M4I4_9MICC</name>
<feature type="transmembrane region" description="Helical" evidence="2">
    <location>
        <begin position="299"/>
        <end position="319"/>
    </location>
</feature>
<proteinExistence type="predicted"/>
<accession>A0ABP6M4I4</accession>
<keyword evidence="4" id="KW-1185">Reference proteome</keyword>
<evidence type="ECO:0008006" key="5">
    <source>
        <dbReference type="Google" id="ProtNLM"/>
    </source>
</evidence>
<dbReference type="Pfam" id="PF11139">
    <property type="entry name" value="SfLAP"/>
    <property type="match status" value="1"/>
</dbReference>
<feature type="transmembrane region" description="Helical" evidence="2">
    <location>
        <begin position="217"/>
        <end position="239"/>
    </location>
</feature>
<gene>
    <name evidence="3" type="ORF">GCM10010529_29590</name>
</gene>
<evidence type="ECO:0000256" key="2">
    <source>
        <dbReference type="SAM" id="Phobius"/>
    </source>
</evidence>
<keyword evidence="2" id="KW-0812">Transmembrane</keyword>
<reference evidence="4" key="1">
    <citation type="journal article" date="2019" name="Int. J. Syst. Evol. Microbiol.">
        <title>The Global Catalogue of Microorganisms (GCM) 10K type strain sequencing project: providing services to taxonomists for standard genome sequencing and annotation.</title>
        <authorList>
            <consortium name="The Broad Institute Genomics Platform"/>
            <consortium name="The Broad Institute Genome Sequencing Center for Infectious Disease"/>
            <person name="Wu L."/>
            <person name="Ma J."/>
        </authorList>
    </citation>
    <scope>NUCLEOTIDE SEQUENCE [LARGE SCALE GENOMIC DNA]</scope>
    <source>
        <strain evidence="4">JCM 14309</strain>
    </source>
</reference>
<evidence type="ECO:0000256" key="1">
    <source>
        <dbReference type="SAM" id="MobiDB-lite"/>
    </source>
</evidence>
<evidence type="ECO:0000313" key="4">
    <source>
        <dbReference type="Proteomes" id="UP001500236"/>
    </source>
</evidence>
<keyword evidence="2" id="KW-0472">Membrane</keyword>
<comment type="caution">
    <text evidence="3">The sequence shown here is derived from an EMBL/GenBank/DDBJ whole genome shotgun (WGS) entry which is preliminary data.</text>
</comment>
<dbReference type="Proteomes" id="UP001500236">
    <property type="component" value="Unassembled WGS sequence"/>
</dbReference>